<dbReference type="InterPro" id="IPR017972">
    <property type="entry name" value="Cyt_P450_CS"/>
</dbReference>
<comment type="subcellular location">
    <subcellularLocation>
        <location evidence="2">Membrane</location>
        <topology evidence="2">Single-pass membrane protein</topology>
    </subcellularLocation>
</comment>
<keyword evidence="7" id="KW-1133">Transmembrane helix</keyword>
<comment type="caution">
    <text evidence="16">The sequence shown here is derived from an EMBL/GenBank/DDBJ whole genome shotgun (WGS) entry which is preliminary data.</text>
</comment>
<feature type="chain" id="PRO_5041470042" description="Cytochrome P450" evidence="15">
    <location>
        <begin position="23"/>
        <end position="522"/>
    </location>
</feature>
<evidence type="ECO:0000256" key="4">
    <source>
        <dbReference type="ARBA" id="ARBA00022617"/>
    </source>
</evidence>
<dbReference type="GO" id="GO:0016709">
    <property type="term" value="F:oxidoreductase activity, acting on paired donors, with incorporation or reduction of molecular oxygen, NAD(P)H as one donor, and incorporation of one atom of oxygen"/>
    <property type="evidence" value="ECO:0007669"/>
    <property type="project" value="TreeGrafter"/>
</dbReference>
<evidence type="ECO:0000256" key="12">
    <source>
        <dbReference type="PIRSR" id="PIRSR602401-1"/>
    </source>
</evidence>
<evidence type="ECO:0000313" key="17">
    <source>
        <dbReference type="Proteomes" id="UP001168098"/>
    </source>
</evidence>
<dbReference type="InterPro" id="IPR001128">
    <property type="entry name" value="Cyt_P450"/>
</dbReference>
<evidence type="ECO:0000256" key="13">
    <source>
        <dbReference type="RuleBase" id="RU000461"/>
    </source>
</evidence>
<dbReference type="GO" id="GO:0005506">
    <property type="term" value="F:iron ion binding"/>
    <property type="evidence" value="ECO:0007669"/>
    <property type="project" value="InterPro"/>
</dbReference>
<dbReference type="PROSITE" id="PS00086">
    <property type="entry name" value="CYTOCHROME_P450"/>
    <property type="match status" value="1"/>
</dbReference>
<gene>
    <name evidence="16" type="ORF">PVL29_025779</name>
</gene>
<keyword evidence="6 12" id="KW-0479">Metal-binding</keyword>
<evidence type="ECO:0000256" key="6">
    <source>
        <dbReference type="ARBA" id="ARBA00022723"/>
    </source>
</evidence>
<keyword evidence="5" id="KW-0812">Transmembrane</keyword>
<evidence type="ECO:0000256" key="14">
    <source>
        <dbReference type="SAM" id="Coils"/>
    </source>
</evidence>
<dbReference type="PANTHER" id="PTHR24298">
    <property type="entry name" value="FLAVONOID 3'-MONOOXYGENASE-RELATED"/>
    <property type="match status" value="1"/>
</dbReference>
<dbReference type="InterPro" id="IPR002401">
    <property type="entry name" value="Cyt_P450_E_grp-I"/>
</dbReference>
<name>A0AA38YKT7_VITRO</name>
<dbReference type="Pfam" id="PF00067">
    <property type="entry name" value="p450"/>
    <property type="match status" value="1"/>
</dbReference>
<evidence type="ECO:0000256" key="9">
    <source>
        <dbReference type="ARBA" id="ARBA00023004"/>
    </source>
</evidence>
<keyword evidence="9 12" id="KW-0408">Iron</keyword>
<sequence length="522" mass="58694">METYFLFIVSLCISALLLPILTSKPKKKLPPGPVAFPIISRYLWHCKSFPELEPILRKLHAKHGPIVSLPIGNSFTIFVASGSLAHQALIQNATIFADRPIPHAIHKITSSSQHDINSAPYGRTWRLLRRNLTSETSPLKLCPCPQVGLGNPHSLQQSSNTGDGIVRVVNDFHFAILCLLVLMCYGDKLDEKMVKEIEISRQRVSAGFLRFRKLTLWPALGKILFRKQWEEFLQLRKNQENVLISLIRARQQLKQEMHSKQNEADSGGEKESGVCVTAYINTLLDLELPEEKRELNDGELVSLCSEFLNAGTHTTSPTLQWIMANLVKYPHIQTKLYKEISSVMGEREDEVTEEDLQKMLYLKAVILEGLRRHPPGHFGVPHAVTEDVTLGGYDIPKNTAVFFMAAEIACNPEVWEDPLEFKPERFLSGGGKGVELFDVTGTKEIKMMPFGAGRRICPGYGLGIFHLEYFVANLIWRFEWTAVGGDEVDLSESPLSALMPVVMKNPLKAHISPRVKQGEDTH</sequence>
<dbReference type="FunFam" id="1.10.630.10:FF:000012">
    <property type="entry name" value="Cytochrome P450 family protein"/>
    <property type="match status" value="1"/>
</dbReference>
<evidence type="ECO:0000256" key="10">
    <source>
        <dbReference type="ARBA" id="ARBA00023033"/>
    </source>
</evidence>
<dbReference type="PANTHER" id="PTHR24298:SF800">
    <property type="entry name" value="CYTOCHROME P450 89A2-RELATED"/>
    <property type="match status" value="1"/>
</dbReference>
<dbReference type="CDD" id="cd11075">
    <property type="entry name" value="CYP77_89"/>
    <property type="match status" value="1"/>
</dbReference>
<protein>
    <recommendedName>
        <fullName evidence="18">Cytochrome P450</fullName>
    </recommendedName>
</protein>
<dbReference type="GO" id="GO:0016020">
    <property type="term" value="C:membrane"/>
    <property type="evidence" value="ECO:0007669"/>
    <property type="project" value="UniProtKB-SubCell"/>
</dbReference>
<dbReference type="GO" id="GO:0020037">
    <property type="term" value="F:heme binding"/>
    <property type="evidence" value="ECO:0007669"/>
    <property type="project" value="InterPro"/>
</dbReference>
<dbReference type="InterPro" id="IPR036396">
    <property type="entry name" value="Cyt_P450_sf"/>
</dbReference>
<dbReference type="SUPFAM" id="SSF48264">
    <property type="entry name" value="Cytochrome P450"/>
    <property type="match status" value="1"/>
</dbReference>
<keyword evidence="17" id="KW-1185">Reference proteome</keyword>
<feature type="binding site" description="axial binding residue" evidence="12">
    <location>
        <position position="457"/>
    </location>
    <ligand>
        <name>heme</name>
        <dbReference type="ChEBI" id="CHEBI:30413"/>
    </ligand>
    <ligandPart>
        <name>Fe</name>
        <dbReference type="ChEBI" id="CHEBI:18248"/>
    </ligandPart>
</feature>
<feature type="coiled-coil region" evidence="14">
    <location>
        <begin position="236"/>
        <end position="263"/>
    </location>
</feature>
<evidence type="ECO:0000313" key="16">
    <source>
        <dbReference type="EMBL" id="KAJ9672298.1"/>
    </source>
</evidence>
<dbReference type="EMBL" id="JARBHA010000019">
    <property type="protein sequence ID" value="KAJ9672298.1"/>
    <property type="molecule type" value="Genomic_DNA"/>
</dbReference>
<evidence type="ECO:0008006" key="18">
    <source>
        <dbReference type="Google" id="ProtNLM"/>
    </source>
</evidence>
<keyword evidence="10 13" id="KW-0503">Monooxygenase</keyword>
<evidence type="ECO:0000256" key="3">
    <source>
        <dbReference type="ARBA" id="ARBA00010617"/>
    </source>
</evidence>
<evidence type="ECO:0000256" key="7">
    <source>
        <dbReference type="ARBA" id="ARBA00022989"/>
    </source>
</evidence>
<dbReference type="Proteomes" id="UP001168098">
    <property type="component" value="Unassembled WGS sequence"/>
</dbReference>
<evidence type="ECO:0000256" key="8">
    <source>
        <dbReference type="ARBA" id="ARBA00023002"/>
    </source>
</evidence>
<dbReference type="PRINTS" id="PR00463">
    <property type="entry name" value="EP450I"/>
</dbReference>
<evidence type="ECO:0000256" key="1">
    <source>
        <dbReference type="ARBA" id="ARBA00001971"/>
    </source>
</evidence>
<keyword evidence="14" id="KW-0175">Coiled coil</keyword>
<dbReference type="Gene3D" id="1.10.630.10">
    <property type="entry name" value="Cytochrome P450"/>
    <property type="match status" value="1"/>
</dbReference>
<evidence type="ECO:0000256" key="11">
    <source>
        <dbReference type="ARBA" id="ARBA00023136"/>
    </source>
</evidence>
<dbReference type="PRINTS" id="PR00385">
    <property type="entry name" value="P450"/>
</dbReference>
<keyword evidence="15" id="KW-0732">Signal</keyword>
<comment type="cofactor">
    <cofactor evidence="1 12">
        <name>heme</name>
        <dbReference type="ChEBI" id="CHEBI:30413"/>
    </cofactor>
</comment>
<reference evidence="16 17" key="1">
    <citation type="journal article" date="2023" name="BMC Biotechnol.">
        <title>Vitis rotundifolia cv Carlos genome sequencing.</title>
        <authorList>
            <person name="Huff M."/>
            <person name="Hulse-Kemp A."/>
            <person name="Scheffler B."/>
            <person name="Youngblood R."/>
            <person name="Simpson S."/>
            <person name="Babiker E."/>
            <person name="Staton M."/>
        </authorList>
    </citation>
    <scope>NUCLEOTIDE SEQUENCE [LARGE SCALE GENOMIC DNA]</scope>
    <source>
        <tissue evidence="16">Leaf</tissue>
    </source>
</reference>
<comment type="similarity">
    <text evidence="3 13">Belongs to the cytochrome P450 family.</text>
</comment>
<keyword evidence="4 12" id="KW-0349">Heme</keyword>
<keyword evidence="8 13" id="KW-0560">Oxidoreductase</keyword>
<feature type="signal peptide" evidence="15">
    <location>
        <begin position="1"/>
        <end position="22"/>
    </location>
</feature>
<accession>A0AA38YKT7</accession>
<dbReference type="AlphaFoldDB" id="A0AA38YKT7"/>
<organism evidence="16 17">
    <name type="scientific">Vitis rotundifolia</name>
    <name type="common">Muscadine grape</name>
    <dbReference type="NCBI Taxonomy" id="103349"/>
    <lineage>
        <taxon>Eukaryota</taxon>
        <taxon>Viridiplantae</taxon>
        <taxon>Streptophyta</taxon>
        <taxon>Embryophyta</taxon>
        <taxon>Tracheophyta</taxon>
        <taxon>Spermatophyta</taxon>
        <taxon>Magnoliopsida</taxon>
        <taxon>eudicotyledons</taxon>
        <taxon>Gunneridae</taxon>
        <taxon>Pentapetalae</taxon>
        <taxon>rosids</taxon>
        <taxon>Vitales</taxon>
        <taxon>Vitaceae</taxon>
        <taxon>Viteae</taxon>
        <taxon>Vitis</taxon>
    </lineage>
</organism>
<proteinExistence type="inferred from homology"/>
<keyword evidence="11" id="KW-0472">Membrane</keyword>
<dbReference type="InterPro" id="IPR051103">
    <property type="entry name" value="Plant_metabolite_P450s"/>
</dbReference>
<evidence type="ECO:0000256" key="15">
    <source>
        <dbReference type="SAM" id="SignalP"/>
    </source>
</evidence>
<evidence type="ECO:0000256" key="5">
    <source>
        <dbReference type="ARBA" id="ARBA00022692"/>
    </source>
</evidence>
<evidence type="ECO:0000256" key="2">
    <source>
        <dbReference type="ARBA" id="ARBA00004167"/>
    </source>
</evidence>